<dbReference type="EC" id="3.1.4.46" evidence="2"/>
<dbReference type="InterPro" id="IPR017946">
    <property type="entry name" value="PLC-like_Pdiesterase_TIM-brl"/>
</dbReference>
<dbReference type="PROSITE" id="PS51704">
    <property type="entry name" value="GP_PDE"/>
    <property type="match status" value="1"/>
</dbReference>
<evidence type="ECO:0000256" key="4">
    <source>
        <dbReference type="ARBA" id="ARBA00022798"/>
    </source>
</evidence>
<feature type="chain" id="PRO_5043476042" description="glycerophosphodiester phosphodiesterase" evidence="8">
    <location>
        <begin position="24"/>
        <end position="395"/>
    </location>
</feature>
<dbReference type="PANTHER" id="PTHR43620:SF7">
    <property type="entry name" value="GLYCEROPHOSPHODIESTER PHOSPHODIESTERASE GDPD5-RELATED"/>
    <property type="match status" value="1"/>
</dbReference>
<dbReference type="GO" id="GO:0042597">
    <property type="term" value="C:periplasmic space"/>
    <property type="evidence" value="ECO:0007669"/>
    <property type="project" value="TreeGrafter"/>
</dbReference>
<sequence>MQRQRTWRLCAAALAITALTACKTELGPGDGGGGTNPNPKPYPTLDGNAPQSFSLSSIDGKAANTAESFDAAIAQDANFIAVDLVMSKDGELVALASPDITNITDVSSRSVYANRKTVRLIDGQSHQGWFASDFTLVELQSLRAKLNDSSAPPTNATTGRILSLNDVIAYVKRQRKTVGLYLQTLNPTYHSQQGLAMEDKLVAAFTAAGYTQETAPVLVRSLEVAHLKALRAKTQVRLVQMINGDPTLGRDGQILMNLPYGQPYDFTLAGTSTTYNQMVTADGLAQIKTYANGISPWKPFVISARYLDKNGDGQPDDLNNDGLRDYRDREMMAPTNLVTLAHAAKLFVHPWEYRNDVTLLASDFKGQVAAEYKLFYEVGVDGVFSDAPRDANRAR</sequence>
<dbReference type="RefSeq" id="WP_230774563.1">
    <property type="nucleotide sequence ID" value="NZ_JAJNCT010000010.1"/>
</dbReference>
<organism evidence="10 11">
    <name type="scientific">Comamonas koreensis</name>
    <dbReference type="NCBI Taxonomy" id="160825"/>
    <lineage>
        <taxon>Bacteria</taxon>
        <taxon>Pseudomonadati</taxon>
        <taxon>Pseudomonadota</taxon>
        <taxon>Betaproteobacteria</taxon>
        <taxon>Burkholderiales</taxon>
        <taxon>Comamonadaceae</taxon>
        <taxon>Comamonas</taxon>
    </lineage>
</organism>
<evidence type="ECO:0000256" key="8">
    <source>
        <dbReference type="SAM" id="SignalP"/>
    </source>
</evidence>
<dbReference type="InterPro" id="IPR030395">
    <property type="entry name" value="GP_PDE_dom"/>
</dbReference>
<dbReference type="Proteomes" id="UP001199260">
    <property type="component" value="Unassembled WGS sequence"/>
</dbReference>
<evidence type="ECO:0000256" key="7">
    <source>
        <dbReference type="SAM" id="MobiDB-lite"/>
    </source>
</evidence>
<dbReference type="Pfam" id="PF03009">
    <property type="entry name" value="GDPD"/>
    <property type="match status" value="1"/>
</dbReference>
<comment type="caution">
    <text evidence="10">The sequence shown here is derived from an EMBL/GenBank/DDBJ whole genome shotgun (WGS) entry which is preliminary data.</text>
</comment>
<keyword evidence="4" id="KW-0319">Glycerol metabolism</keyword>
<comment type="catalytic activity">
    <reaction evidence="6">
        <text>a sn-glycero-3-phosphodiester + H2O = an alcohol + sn-glycerol 3-phosphate + H(+)</text>
        <dbReference type="Rhea" id="RHEA:12969"/>
        <dbReference type="ChEBI" id="CHEBI:15377"/>
        <dbReference type="ChEBI" id="CHEBI:15378"/>
        <dbReference type="ChEBI" id="CHEBI:30879"/>
        <dbReference type="ChEBI" id="CHEBI:57597"/>
        <dbReference type="ChEBI" id="CHEBI:83408"/>
        <dbReference type="EC" id="3.1.4.46"/>
    </reaction>
</comment>
<evidence type="ECO:0000256" key="1">
    <source>
        <dbReference type="ARBA" id="ARBA00007277"/>
    </source>
</evidence>
<dbReference type="EMBL" id="JAJNCT010000010">
    <property type="protein sequence ID" value="MCD2165664.1"/>
    <property type="molecule type" value="Genomic_DNA"/>
</dbReference>
<feature type="signal peptide" evidence="8">
    <location>
        <begin position="1"/>
        <end position="23"/>
    </location>
</feature>
<evidence type="ECO:0000313" key="10">
    <source>
        <dbReference type="EMBL" id="MCD2165664.1"/>
    </source>
</evidence>
<feature type="domain" description="GP-PDE" evidence="9">
    <location>
        <begin position="45"/>
        <end position="395"/>
    </location>
</feature>
<keyword evidence="11" id="KW-1185">Reference proteome</keyword>
<name>A0AAW4XXU7_9BURK</name>
<evidence type="ECO:0000313" key="11">
    <source>
        <dbReference type="Proteomes" id="UP001199260"/>
    </source>
</evidence>
<evidence type="ECO:0000256" key="6">
    <source>
        <dbReference type="ARBA" id="ARBA00047512"/>
    </source>
</evidence>
<dbReference type="GO" id="GO:0006071">
    <property type="term" value="P:glycerol metabolic process"/>
    <property type="evidence" value="ECO:0007669"/>
    <property type="project" value="UniProtKB-KW"/>
</dbReference>
<proteinExistence type="inferred from homology"/>
<protein>
    <recommendedName>
        <fullName evidence="2">glycerophosphodiester phosphodiesterase</fullName>
        <ecNumber evidence="2">3.1.4.46</ecNumber>
    </recommendedName>
</protein>
<dbReference type="Gene3D" id="3.20.20.190">
    <property type="entry name" value="Phosphatidylinositol (PI) phosphodiesterase"/>
    <property type="match status" value="1"/>
</dbReference>
<gene>
    <name evidence="10" type="ORF">LPW39_11000</name>
</gene>
<dbReference type="GO" id="GO:0006629">
    <property type="term" value="P:lipid metabolic process"/>
    <property type="evidence" value="ECO:0007669"/>
    <property type="project" value="InterPro"/>
</dbReference>
<evidence type="ECO:0000256" key="2">
    <source>
        <dbReference type="ARBA" id="ARBA00012247"/>
    </source>
</evidence>
<evidence type="ECO:0000256" key="3">
    <source>
        <dbReference type="ARBA" id="ARBA00022729"/>
    </source>
</evidence>
<evidence type="ECO:0000259" key="9">
    <source>
        <dbReference type="PROSITE" id="PS51704"/>
    </source>
</evidence>
<keyword evidence="3 8" id="KW-0732">Signal</keyword>
<dbReference type="GO" id="GO:0008889">
    <property type="term" value="F:glycerophosphodiester phosphodiesterase activity"/>
    <property type="evidence" value="ECO:0007669"/>
    <property type="project" value="UniProtKB-EC"/>
</dbReference>
<accession>A0AAW4XXU7</accession>
<dbReference type="SUPFAM" id="SSF51695">
    <property type="entry name" value="PLC-like phosphodiesterases"/>
    <property type="match status" value="1"/>
</dbReference>
<reference evidence="10 11" key="1">
    <citation type="submission" date="2021-11" db="EMBL/GenBank/DDBJ databases">
        <title>Genome sequence.</title>
        <authorList>
            <person name="Sun Q."/>
        </authorList>
    </citation>
    <scope>NUCLEOTIDE SEQUENCE [LARGE SCALE GENOMIC DNA]</scope>
    <source>
        <strain evidence="10 11">KCTC 12005</strain>
    </source>
</reference>
<evidence type="ECO:0000256" key="5">
    <source>
        <dbReference type="ARBA" id="ARBA00022801"/>
    </source>
</evidence>
<feature type="region of interest" description="Disordered" evidence="7">
    <location>
        <begin position="28"/>
        <end position="48"/>
    </location>
</feature>
<dbReference type="PANTHER" id="PTHR43620">
    <property type="entry name" value="GLYCEROPHOSPHORYL DIESTER PHOSPHODIESTERASE"/>
    <property type="match status" value="1"/>
</dbReference>
<keyword evidence="5" id="KW-0378">Hydrolase</keyword>
<dbReference type="AlphaFoldDB" id="A0AAW4XXU7"/>
<comment type="similarity">
    <text evidence="1">Belongs to the glycerophosphoryl diester phosphodiesterase family.</text>
</comment>
<dbReference type="PROSITE" id="PS51257">
    <property type="entry name" value="PROKAR_LIPOPROTEIN"/>
    <property type="match status" value="1"/>
</dbReference>